<comment type="caution">
    <text evidence="2">The sequence shown here is derived from an EMBL/GenBank/DDBJ whole genome shotgun (WGS) entry which is preliminary data.</text>
</comment>
<name>A0A6A3UYN7_9STRA</name>
<evidence type="ECO:0000256" key="1">
    <source>
        <dbReference type="SAM" id="MobiDB-lite"/>
    </source>
</evidence>
<evidence type="ECO:0000313" key="2">
    <source>
        <dbReference type="EMBL" id="KAE9156487.1"/>
    </source>
</evidence>
<proteinExistence type="predicted"/>
<organism evidence="2 3">
    <name type="scientific">Phytophthora fragariae</name>
    <dbReference type="NCBI Taxonomy" id="53985"/>
    <lineage>
        <taxon>Eukaryota</taxon>
        <taxon>Sar</taxon>
        <taxon>Stramenopiles</taxon>
        <taxon>Oomycota</taxon>
        <taxon>Peronosporomycetes</taxon>
        <taxon>Peronosporales</taxon>
        <taxon>Peronosporaceae</taxon>
        <taxon>Phytophthora</taxon>
    </lineage>
</organism>
<dbReference type="AlphaFoldDB" id="A0A6A3UYN7"/>
<evidence type="ECO:0000313" key="3">
    <source>
        <dbReference type="Proteomes" id="UP000433483"/>
    </source>
</evidence>
<gene>
    <name evidence="2" type="ORF">PF005_g33192</name>
</gene>
<keyword evidence="3" id="KW-1185">Reference proteome</keyword>
<dbReference type="EMBL" id="QXGB01009985">
    <property type="protein sequence ID" value="KAE9156487.1"/>
    <property type="molecule type" value="Genomic_DNA"/>
</dbReference>
<accession>A0A6A3UYN7</accession>
<reference evidence="2 3" key="1">
    <citation type="submission" date="2018-08" db="EMBL/GenBank/DDBJ databases">
        <title>Genomic investigation of the strawberry pathogen Phytophthora fragariae indicates pathogenicity is determined by transcriptional variation in three key races.</title>
        <authorList>
            <person name="Adams T.M."/>
            <person name="Armitage A.D."/>
            <person name="Sobczyk M.K."/>
            <person name="Bates H.J."/>
            <person name="Dunwell J.M."/>
            <person name="Nellist C.F."/>
            <person name="Harrison R.J."/>
        </authorList>
    </citation>
    <scope>NUCLEOTIDE SEQUENCE [LARGE SCALE GENOMIC DNA]</scope>
    <source>
        <strain evidence="2 3">NOV-27</strain>
    </source>
</reference>
<feature type="region of interest" description="Disordered" evidence="1">
    <location>
        <begin position="52"/>
        <end position="81"/>
    </location>
</feature>
<sequence length="81" mass="9333">MKEGTDRQRRVAVSTYPAADQTMMPVTSPDATRLLLTPARMLRFQSPVCSLVRRRAHRKSSSNGWRRSRRKATSSSTRRRD</sequence>
<protein>
    <submittedName>
        <fullName evidence="2">Uncharacterized protein</fullName>
    </submittedName>
</protein>
<dbReference type="Proteomes" id="UP000433483">
    <property type="component" value="Unassembled WGS sequence"/>
</dbReference>